<organism evidence="1">
    <name type="scientific">Octopus bimaculoides</name>
    <name type="common">California two-spotted octopus</name>
    <dbReference type="NCBI Taxonomy" id="37653"/>
    <lineage>
        <taxon>Eukaryota</taxon>
        <taxon>Metazoa</taxon>
        <taxon>Spiralia</taxon>
        <taxon>Lophotrochozoa</taxon>
        <taxon>Mollusca</taxon>
        <taxon>Cephalopoda</taxon>
        <taxon>Coleoidea</taxon>
        <taxon>Octopodiformes</taxon>
        <taxon>Octopoda</taxon>
        <taxon>Incirrata</taxon>
        <taxon>Octopodidae</taxon>
        <taxon>Octopus</taxon>
    </lineage>
</organism>
<proteinExistence type="predicted"/>
<evidence type="ECO:0000313" key="1">
    <source>
        <dbReference type="EMBL" id="KOF89671.1"/>
    </source>
</evidence>
<protein>
    <submittedName>
        <fullName evidence="1">Uncharacterized protein</fullName>
    </submittedName>
</protein>
<dbReference type="AlphaFoldDB" id="A0A0L8HKB7"/>
<gene>
    <name evidence="1" type="ORF">OCBIM_22012682mg</name>
</gene>
<reference evidence="1" key="1">
    <citation type="submission" date="2015-07" db="EMBL/GenBank/DDBJ databases">
        <title>MeaNS - Measles Nucleotide Surveillance Program.</title>
        <authorList>
            <person name="Tran T."/>
            <person name="Druce J."/>
        </authorList>
    </citation>
    <scope>NUCLEOTIDE SEQUENCE</scope>
    <source>
        <strain evidence="1">UCB-OBI-ISO-001</strain>
        <tissue evidence="1">Gonad</tissue>
    </source>
</reference>
<dbReference type="EMBL" id="KQ417925">
    <property type="protein sequence ID" value="KOF89671.1"/>
    <property type="molecule type" value="Genomic_DNA"/>
</dbReference>
<accession>A0A0L8HKB7</accession>
<sequence length="49" mass="5892">MNVLYIQLAIHSDSYITILTYKDMHNVLDIYTHIYIHFTHQTIRCVPKN</sequence>
<name>A0A0L8HKB7_OCTBM</name>